<dbReference type="OrthoDB" id="413361at2759"/>
<evidence type="ECO:0000259" key="1">
    <source>
        <dbReference type="PROSITE" id="PS50994"/>
    </source>
</evidence>
<dbReference type="InterPro" id="IPR001584">
    <property type="entry name" value="Integrase_cat-core"/>
</dbReference>
<accession>A0A4C1VH83</accession>
<dbReference type="InterPro" id="IPR039537">
    <property type="entry name" value="Retrotran_Ty1/copia-like"/>
</dbReference>
<name>A0A4C1VH83_EUMVA</name>
<dbReference type="GO" id="GO:0015074">
    <property type="term" value="P:DNA integration"/>
    <property type="evidence" value="ECO:0007669"/>
    <property type="project" value="InterPro"/>
</dbReference>
<dbReference type="PANTHER" id="PTHR42648:SF24">
    <property type="entry name" value="INTEGRASE CATALYTIC DOMAIN-CONTAINING PROTEIN"/>
    <property type="match status" value="1"/>
</dbReference>
<dbReference type="GO" id="GO:0003676">
    <property type="term" value="F:nucleic acid binding"/>
    <property type="evidence" value="ECO:0007669"/>
    <property type="project" value="InterPro"/>
</dbReference>
<dbReference type="STRING" id="151549.A0A4C1VH83"/>
<dbReference type="Proteomes" id="UP000299102">
    <property type="component" value="Unassembled WGS sequence"/>
</dbReference>
<dbReference type="PROSITE" id="PS50994">
    <property type="entry name" value="INTEGRASE"/>
    <property type="match status" value="1"/>
</dbReference>
<sequence>MGEASLGGSKYFVLMRGDLSNFRSFYFNKNKYEIKSCIEHFLNKAEDKADKVKMFKSDNCLEIANKDVKEIFSGCGATHQWTVPYTPEQNGKAERENRTSIEAARAMLYAKNLSNEL</sequence>
<evidence type="ECO:0000313" key="2">
    <source>
        <dbReference type="EMBL" id="GBP37647.1"/>
    </source>
</evidence>
<dbReference type="InterPro" id="IPR036397">
    <property type="entry name" value="RNaseH_sf"/>
</dbReference>
<dbReference type="Gene3D" id="3.30.420.10">
    <property type="entry name" value="Ribonuclease H-like superfamily/Ribonuclease H"/>
    <property type="match status" value="1"/>
</dbReference>
<gene>
    <name evidence="2" type="ORF">EVAR_34684_1</name>
</gene>
<protein>
    <submittedName>
        <fullName evidence="2">Retrovirus-related Pol polyprotein from transposon TNT 1-94</fullName>
    </submittedName>
</protein>
<dbReference type="AlphaFoldDB" id="A0A4C1VH83"/>
<proteinExistence type="predicted"/>
<reference evidence="2 3" key="1">
    <citation type="journal article" date="2019" name="Commun. Biol.">
        <title>The bagworm genome reveals a unique fibroin gene that provides high tensile strength.</title>
        <authorList>
            <person name="Kono N."/>
            <person name="Nakamura H."/>
            <person name="Ohtoshi R."/>
            <person name="Tomita M."/>
            <person name="Numata K."/>
            <person name="Arakawa K."/>
        </authorList>
    </citation>
    <scope>NUCLEOTIDE SEQUENCE [LARGE SCALE GENOMIC DNA]</scope>
</reference>
<dbReference type="InterPro" id="IPR012337">
    <property type="entry name" value="RNaseH-like_sf"/>
</dbReference>
<feature type="domain" description="Integrase catalytic" evidence="1">
    <location>
        <begin position="1"/>
        <end position="117"/>
    </location>
</feature>
<organism evidence="2 3">
    <name type="scientific">Eumeta variegata</name>
    <name type="common">Bagworm moth</name>
    <name type="synonym">Eumeta japonica</name>
    <dbReference type="NCBI Taxonomy" id="151549"/>
    <lineage>
        <taxon>Eukaryota</taxon>
        <taxon>Metazoa</taxon>
        <taxon>Ecdysozoa</taxon>
        <taxon>Arthropoda</taxon>
        <taxon>Hexapoda</taxon>
        <taxon>Insecta</taxon>
        <taxon>Pterygota</taxon>
        <taxon>Neoptera</taxon>
        <taxon>Endopterygota</taxon>
        <taxon>Lepidoptera</taxon>
        <taxon>Glossata</taxon>
        <taxon>Ditrysia</taxon>
        <taxon>Tineoidea</taxon>
        <taxon>Psychidae</taxon>
        <taxon>Oiketicinae</taxon>
        <taxon>Eumeta</taxon>
    </lineage>
</organism>
<evidence type="ECO:0000313" key="3">
    <source>
        <dbReference type="Proteomes" id="UP000299102"/>
    </source>
</evidence>
<comment type="caution">
    <text evidence="2">The sequence shown here is derived from an EMBL/GenBank/DDBJ whole genome shotgun (WGS) entry which is preliminary data.</text>
</comment>
<dbReference type="SUPFAM" id="SSF53098">
    <property type="entry name" value="Ribonuclease H-like"/>
    <property type="match status" value="1"/>
</dbReference>
<dbReference type="EMBL" id="BGZK01000336">
    <property type="protein sequence ID" value="GBP37647.1"/>
    <property type="molecule type" value="Genomic_DNA"/>
</dbReference>
<dbReference type="PANTHER" id="PTHR42648">
    <property type="entry name" value="TRANSPOSASE, PUTATIVE-RELATED"/>
    <property type="match status" value="1"/>
</dbReference>
<keyword evidence="3" id="KW-1185">Reference proteome</keyword>